<keyword evidence="4" id="KW-1185">Reference proteome</keyword>
<sequence length="105" mass="12099">MEKPNLSYIQSMSGGDKAFEQKLITIIKGEFPEEKKVYFENSAAKNYKLTAENVHKLKHKISILGLEKSYEIAVAFENNLLEGRTTRQDEFEAILKVITNYLEQL</sequence>
<dbReference type="GO" id="GO:0004672">
    <property type="term" value="F:protein kinase activity"/>
    <property type="evidence" value="ECO:0007669"/>
    <property type="project" value="UniProtKB-ARBA"/>
</dbReference>
<evidence type="ECO:0000256" key="1">
    <source>
        <dbReference type="PROSITE-ProRule" id="PRU00110"/>
    </source>
</evidence>
<organism evidence="3 4">
    <name type="scientific">Psychroserpens burtonensis</name>
    <dbReference type="NCBI Taxonomy" id="49278"/>
    <lineage>
        <taxon>Bacteria</taxon>
        <taxon>Pseudomonadati</taxon>
        <taxon>Bacteroidota</taxon>
        <taxon>Flavobacteriia</taxon>
        <taxon>Flavobacteriales</taxon>
        <taxon>Flavobacteriaceae</taxon>
        <taxon>Psychroserpens</taxon>
    </lineage>
</organism>
<dbReference type="EMBL" id="VOSB01000004">
    <property type="protein sequence ID" value="TXE19361.1"/>
    <property type="molecule type" value="Genomic_DNA"/>
</dbReference>
<name>A0A5C7BHY6_9FLAO</name>
<keyword evidence="1" id="KW-0597">Phosphoprotein</keyword>
<feature type="modified residue" description="Phosphohistidine" evidence="1">
    <location>
        <position position="55"/>
    </location>
</feature>
<dbReference type="PROSITE" id="PS50894">
    <property type="entry name" value="HPT"/>
    <property type="match status" value="1"/>
</dbReference>
<protein>
    <submittedName>
        <fullName evidence="3">Hpt domain-containing protein</fullName>
    </submittedName>
</protein>
<dbReference type="InterPro" id="IPR036641">
    <property type="entry name" value="HPT_dom_sf"/>
</dbReference>
<evidence type="ECO:0000259" key="2">
    <source>
        <dbReference type="PROSITE" id="PS50894"/>
    </source>
</evidence>
<feature type="domain" description="HPt" evidence="2">
    <location>
        <begin position="16"/>
        <end position="105"/>
    </location>
</feature>
<dbReference type="STRING" id="1123037.GCA_000425305_01409"/>
<dbReference type="Gene3D" id="1.20.120.160">
    <property type="entry name" value="HPT domain"/>
    <property type="match status" value="1"/>
</dbReference>
<accession>A0A5C7BHY6</accession>
<proteinExistence type="predicted"/>
<dbReference type="AlphaFoldDB" id="A0A5C7BHY6"/>
<dbReference type="OrthoDB" id="1441381at2"/>
<dbReference type="SUPFAM" id="SSF47226">
    <property type="entry name" value="Histidine-containing phosphotransfer domain, HPT domain"/>
    <property type="match status" value="1"/>
</dbReference>
<comment type="caution">
    <text evidence="3">The sequence shown here is derived from an EMBL/GenBank/DDBJ whole genome shotgun (WGS) entry which is preliminary data.</text>
</comment>
<evidence type="ECO:0000313" key="4">
    <source>
        <dbReference type="Proteomes" id="UP000321938"/>
    </source>
</evidence>
<dbReference type="RefSeq" id="WP_028871393.1">
    <property type="nucleotide sequence ID" value="NZ_VOSB01000004.1"/>
</dbReference>
<evidence type="ECO:0000313" key="3">
    <source>
        <dbReference type="EMBL" id="TXE19361.1"/>
    </source>
</evidence>
<reference evidence="3 4" key="1">
    <citation type="submission" date="2019-08" db="EMBL/GenBank/DDBJ databases">
        <title>Genome of Psychroserpens burtonensis ACAM 167.</title>
        <authorList>
            <person name="Bowman J.P."/>
        </authorList>
    </citation>
    <scope>NUCLEOTIDE SEQUENCE [LARGE SCALE GENOMIC DNA]</scope>
    <source>
        <strain evidence="3 4">ACAM 167</strain>
    </source>
</reference>
<dbReference type="GO" id="GO:0000160">
    <property type="term" value="P:phosphorelay signal transduction system"/>
    <property type="evidence" value="ECO:0007669"/>
    <property type="project" value="InterPro"/>
</dbReference>
<dbReference type="Proteomes" id="UP000321938">
    <property type="component" value="Unassembled WGS sequence"/>
</dbReference>
<dbReference type="InterPro" id="IPR008207">
    <property type="entry name" value="Sig_transdc_His_kin_Hpt_dom"/>
</dbReference>
<gene>
    <name evidence="3" type="ORF">ES692_03520</name>
</gene>